<dbReference type="Proteomes" id="UP000003786">
    <property type="component" value="Chromosome 4"/>
</dbReference>
<sequence length="170" mass="20000">MEIFIEFLRVLSTSLNSRTTSLIKSSANHSKLLVLCVLCVFRLKFLVVKIGVCRHRTRVNLLLWNTLWRFRFIKRGFTDTTSRVEIFIKPIEDKVALDIGTEILAEFLLLTTMISTMFYSIYLRRTKYNSIVARQNAQEAKVLSRLDYIEQEISKMFNFKSTMKESEKKI</sequence>
<dbReference type="OMA" id="MISTMFY"/>
<accession>J4C4B9</accession>
<dbReference type="RefSeq" id="XP_009692217.1">
    <property type="nucleotide sequence ID" value="XM_009693922.1"/>
</dbReference>
<proteinExistence type="predicted"/>
<keyword evidence="1" id="KW-1133">Transmembrane helix</keyword>
<organism evidence="2 3">
    <name type="scientific">Theileria orientalis strain Shintoku</name>
    <dbReference type="NCBI Taxonomy" id="869250"/>
    <lineage>
        <taxon>Eukaryota</taxon>
        <taxon>Sar</taxon>
        <taxon>Alveolata</taxon>
        <taxon>Apicomplexa</taxon>
        <taxon>Aconoidasida</taxon>
        <taxon>Piroplasmida</taxon>
        <taxon>Theileriidae</taxon>
        <taxon>Theileria</taxon>
    </lineage>
</organism>
<evidence type="ECO:0000313" key="3">
    <source>
        <dbReference type="Proteomes" id="UP000003786"/>
    </source>
</evidence>
<evidence type="ECO:0000313" key="2">
    <source>
        <dbReference type="EMBL" id="BAM41916.1"/>
    </source>
</evidence>
<dbReference type="GeneID" id="20716374"/>
<gene>
    <name evidence="2" type="ORF">TOT_040000296</name>
</gene>
<keyword evidence="1" id="KW-0472">Membrane</keyword>
<dbReference type="AlphaFoldDB" id="J4C4B9"/>
<keyword evidence="3" id="KW-1185">Reference proteome</keyword>
<dbReference type="InterPro" id="IPR010754">
    <property type="entry name" value="OPA3-like"/>
</dbReference>
<dbReference type="EMBL" id="AP011949">
    <property type="protein sequence ID" value="BAM41916.1"/>
    <property type="molecule type" value="Genomic_DNA"/>
</dbReference>
<name>J4C4B9_THEOR</name>
<evidence type="ECO:0000256" key="1">
    <source>
        <dbReference type="SAM" id="Phobius"/>
    </source>
</evidence>
<reference evidence="2 3" key="1">
    <citation type="journal article" date="2012" name="MBio">
        <title>Comparative genome analysis of three eukaryotic parasites with differing abilities to transform leukocytes reveals key mediators of Theileria-induced leukocyte transformation.</title>
        <authorList>
            <person name="Hayashida K."/>
            <person name="Hara Y."/>
            <person name="Abe T."/>
            <person name="Yamasaki C."/>
            <person name="Toyoda A."/>
            <person name="Kosuge T."/>
            <person name="Suzuki Y."/>
            <person name="Sato Y."/>
            <person name="Kawashima S."/>
            <person name="Katayama T."/>
            <person name="Wakaguri H."/>
            <person name="Inoue N."/>
            <person name="Homma K."/>
            <person name="Tada-Umezaki M."/>
            <person name="Yagi Y."/>
            <person name="Fujii Y."/>
            <person name="Habara T."/>
            <person name="Kanehisa M."/>
            <person name="Watanabe H."/>
            <person name="Ito K."/>
            <person name="Gojobori T."/>
            <person name="Sugawara H."/>
            <person name="Imanishi T."/>
            <person name="Weir W."/>
            <person name="Gardner M."/>
            <person name="Pain A."/>
            <person name="Shiels B."/>
            <person name="Hattori M."/>
            <person name="Nene V."/>
            <person name="Sugimoto C."/>
        </authorList>
    </citation>
    <scope>NUCLEOTIDE SEQUENCE [LARGE SCALE GENOMIC DNA]</scope>
    <source>
        <strain evidence="2 3">Shintoku</strain>
    </source>
</reference>
<dbReference type="VEuPathDB" id="PiroplasmaDB:TOT_040000296"/>
<dbReference type="eggNOG" id="ENOG502TN0I">
    <property type="taxonomic scope" value="Eukaryota"/>
</dbReference>
<keyword evidence="1" id="KW-0812">Transmembrane</keyword>
<feature type="transmembrane region" description="Helical" evidence="1">
    <location>
        <begin position="103"/>
        <end position="122"/>
    </location>
</feature>
<protein>
    <submittedName>
        <fullName evidence="2">Uncharacterized protein</fullName>
    </submittedName>
</protein>
<dbReference type="KEGG" id="tot:TOT_040000296"/>
<dbReference type="Pfam" id="PF07047">
    <property type="entry name" value="OPA3"/>
    <property type="match status" value="1"/>
</dbReference>
<dbReference type="OrthoDB" id="361079at2759"/>